<dbReference type="PANTHER" id="PTHR43024">
    <property type="entry name" value="UDP-N-ACETYLMURAMOYL-TRIPEPTIDE--D-ALANYL-D-ALANINE LIGASE"/>
    <property type="match status" value="1"/>
</dbReference>
<dbReference type="GO" id="GO:0005524">
    <property type="term" value="F:ATP binding"/>
    <property type="evidence" value="ECO:0007669"/>
    <property type="project" value="UniProtKB-UniRule"/>
</dbReference>
<dbReference type="GO" id="GO:0008360">
    <property type="term" value="P:regulation of cell shape"/>
    <property type="evidence" value="ECO:0007669"/>
    <property type="project" value="UniProtKB-KW"/>
</dbReference>
<comment type="function">
    <text evidence="10 11">Involved in cell wall formation. Catalyzes the final step in the synthesis of UDP-N-acetylmuramoyl-pentapeptide, the precursor of murein.</text>
</comment>
<dbReference type="Pfam" id="PF08245">
    <property type="entry name" value="Mur_ligase_M"/>
    <property type="match status" value="1"/>
</dbReference>
<dbReference type="GO" id="GO:0005737">
    <property type="term" value="C:cytoplasm"/>
    <property type="evidence" value="ECO:0007669"/>
    <property type="project" value="UniProtKB-SubCell"/>
</dbReference>
<name>A0A918PH51_9ACTN</name>
<dbReference type="InterPro" id="IPR035911">
    <property type="entry name" value="MurE/MurF_N"/>
</dbReference>
<dbReference type="Gene3D" id="3.40.1190.10">
    <property type="entry name" value="Mur-like, catalytic domain"/>
    <property type="match status" value="1"/>
</dbReference>
<evidence type="ECO:0000256" key="8">
    <source>
        <dbReference type="ARBA" id="ARBA00023306"/>
    </source>
</evidence>
<dbReference type="EMBL" id="BMVW01000003">
    <property type="protein sequence ID" value="GGZ05774.1"/>
    <property type="molecule type" value="Genomic_DNA"/>
</dbReference>
<protein>
    <recommendedName>
        <fullName evidence="10 11">UDP-N-acetylmuramoyl-tripeptide--D-alanyl-D-alanine ligase</fullName>
        <ecNumber evidence="10 11">6.3.2.10</ecNumber>
    </recommendedName>
    <alternativeName>
        <fullName evidence="10">D-alanyl-D-alanine-adding enzyme</fullName>
    </alternativeName>
</protein>
<dbReference type="NCBIfam" id="TIGR01143">
    <property type="entry name" value="murF"/>
    <property type="match status" value="1"/>
</dbReference>
<keyword evidence="1 10" id="KW-0963">Cytoplasm</keyword>
<dbReference type="AlphaFoldDB" id="A0A918PH51"/>
<keyword evidence="16" id="KW-1185">Reference proteome</keyword>
<comment type="subcellular location">
    <subcellularLocation>
        <location evidence="10 11">Cytoplasm</location>
    </subcellularLocation>
</comment>
<evidence type="ECO:0000256" key="4">
    <source>
        <dbReference type="ARBA" id="ARBA00022741"/>
    </source>
</evidence>
<evidence type="ECO:0000259" key="14">
    <source>
        <dbReference type="Pfam" id="PF08245"/>
    </source>
</evidence>
<evidence type="ECO:0000256" key="1">
    <source>
        <dbReference type="ARBA" id="ARBA00022490"/>
    </source>
</evidence>
<feature type="binding site" evidence="10">
    <location>
        <begin position="115"/>
        <end position="121"/>
    </location>
    <ligand>
        <name>ATP</name>
        <dbReference type="ChEBI" id="CHEBI:30616"/>
    </ligand>
</feature>
<reference evidence="15" key="2">
    <citation type="submission" date="2020-09" db="EMBL/GenBank/DDBJ databases">
        <authorList>
            <person name="Sun Q."/>
            <person name="Ohkuma M."/>
        </authorList>
    </citation>
    <scope>NUCLEOTIDE SEQUENCE</scope>
    <source>
        <strain evidence="15">JCM 4815</strain>
    </source>
</reference>
<dbReference type="Pfam" id="PF02875">
    <property type="entry name" value="Mur_ligase_C"/>
    <property type="match status" value="1"/>
</dbReference>
<feature type="domain" description="Mur ligase C-terminal" evidence="13">
    <location>
        <begin position="324"/>
        <end position="450"/>
    </location>
</feature>
<evidence type="ECO:0000256" key="9">
    <source>
        <dbReference type="ARBA" id="ARBA00023316"/>
    </source>
</evidence>
<comment type="similarity">
    <text evidence="10">Belongs to the MurCDEF family. MurF subfamily.</text>
</comment>
<keyword evidence="6 10" id="KW-0133">Cell shape</keyword>
<keyword evidence="3 10" id="KW-0132">Cell division</keyword>
<comment type="caution">
    <text evidence="15">The sequence shown here is derived from an EMBL/GenBank/DDBJ whole genome shotgun (WGS) entry which is preliminary data.</text>
</comment>
<dbReference type="HAMAP" id="MF_02019">
    <property type="entry name" value="MurF"/>
    <property type="match status" value="1"/>
</dbReference>
<dbReference type="EC" id="6.3.2.10" evidence="10 11"/>
<dbReference type="Proteomes" id="UP000622166">
    <property type="component" value="Unassembled WGS sequence"/>
</dbReference>
<dbReference type="SUPFAM" id="SSF53623">
    <property type="entry name" value="MurD-like peptide ligases, catalytic domain"/>
    <property type="match status" value="1"/>
</dbReference>
<dbReference type="PANTHER" id="PTHR43024:SF1">
    <property type="entry name" value="UDP-N-ACETYLMURAMOYL-TRIPEPTIDE--D-ALANYL-D-ALANINE LIGASE"/>
    <property type="match status" value="1"/>
</dbReference>
<evidence type="ECO:0000313" key="15">
    <source>
        <dbReference type="EMBL" id="GGZ05774.1"/>
    </source>
</evidence>
<dbReference type="SUPFAM" id="SSF53244">
    <property type="entry name" value="MurD-like peptide ligases, peptide-binding domain"/>
    <property type="match status" value="1"/>
</dbReference>
<evidence type="ECO:0000259" key="12">
    <source>
        <dbReference type="Pfam" id="PF01225"/>
    </source>
</evidence>
<evidence type="ECO:0000256" key="10">
    <source>
        <dbReference type="HAMAP-Rule" id="MF_02019"/>
    </source>
</evidence>
<reference evidence="15" key="1">
    <citation type="journal article" date="2014" name="Int. J. Syst. Evol. Microbiol.">
        <title>Complete genome sequence of Corynebacterium casei LMG S-19264T (=DSM 44701T), isolated from a smear-ripened cheese.</title>
        <authorList>
            <consortium name="US DOE Joint Genome Institute (JGI-PGF)"/>
            <person name="Walter F."/>
            <person name="Albersmeier A."/>
            <person name="Kalinowski J."/>
            <person name="Ruckert C."/>
        </authorList>
    </citation>
    <scope>NUCLEOTIDE SEQUENCE</scope>
    <source>
        <strain evidence="15">JCM 4815</strain>
    </source>
</reference>
<dbReference type="SUPFAM" id="SSF63418">
    <property type="entry name" value="MurE/MurF N-terminal domain"/>
    <property type="match status" value="1"/>
</dbReference>
<evidence type="ECO:0000256" key="3">
    <source>
        <dbReference type="ARBA" id="ARBA00022618"/>
    </source>
</evidence>
<organism evidence="15 16">
    <name type="scientific">Streptomyces poonensis</name>
    <dbReference type="NCBI Taxonomy" id="68255"/>
    <lineage>
        <taxon>Bacteria</taxon>
        <taxon>Bacillati</taxon>
        <taxon>Actinomycetota</taxon>
        <taxon>Actinomycetes</taxon>
        <taxon>Kitasatosporales</taxon>
        <taxon>Streptomycetaceae</taxon>
        <taxon>Streptomyces</taxon>
    </lineage>
</organism>
<dbReference type="InterPro" id="IPR004101">
    <property type="entry name" value="Mur_ligase_C"/>
</dbReference>
<dbReference type="GO" id="GO:0009252">
    <property type="term" value="P:peptidoglycan biosynthetic process"/>
    <property type="evidence" value="ECO:0007669"/>
    <property type="project" value="UniProtKB-UniRule"/>
</dbReference>
<dbReference type="InterPro" id="IPR051046">
    <property type="entry name" value="MurCDEF_CellWall_CoF430Synth"/>
</dbReference>
<dbReference type="GO" id="GO:0047480">
    <property type="term" value="F:UDP-N-acetylmuramoyl-tripeptide-D-alanyl-D-alanine ligase activity"/>
    <property type="evidence" value="ECO:0007669"/>
    <property type="project" value="UniProtKB-UniRule"/>
</dbReference>
<feature type="domain" description="Mur ligase central" evidence="14">
    <location>
        <begin position="113"/>
        <end position="299"/>
    </location>
</feature>
<evidence type="ECO:0000256" key="2">
    <source>
        <dbReference type="ARBA" id="ARBA00022598"/>
    </source>
</evidence>
<proteinExistence type="inferred from homology"/>
<dbReference type="InterPro" id="IPR005863">
    <property type="entry name" value="UDP-N-AcMur_synth"/>
</dbReference>
<dbReference type="GO" id="GO:0051301">
    <property type="term" value="P:cell division"/>
    <property type="evidence" value="ECO:0007669"/>
    <property type="project" value="UniProtKB-KW"/>
</dbReference>
<evidence type="ECO:0000256" key="6">
    <source>
        <dbReference type="ARBA" id="ARBA00022960"/>
    </source>
</evidence>
<dbReference type="InterPro" id="IPR000713">
    <property type="entry name" value="Mur_ligase_N"/>
</dbReference>
<evidence type="ECO:0000259" key="13">
    <source>
        <dbReference type="Pfam" id="PF02875"/>
    </source>
</evidence>
<comment type="catalytic activity">
    <reaction evidence="10 11">
        <text>D-alanyl-D-alanine + UDP-N-acetyl-alpha-D-muramoyl-L-alanyl-gamma-D-glutamyl-meso-2,6-diaminopimelate + ATP = UDP-N-acetyl-alpha-D-muramoyl-L-alanyl-gamma-D-glutamyl-meso-2,6-diaminopimeloyl-D-alanyl-D-alanine + ADP + phosphate + H(+)</text>
        <dbReference type="Rhea" id="RHEA:28374"/>
        <dbReference type="ChEBI" id="CHEBI:15378"/>
        <dbReference type="ChEBI" id="CHEBI:30616"/>
        <dbReference type="ChEBI" id="CHEBI:43474"/>
        <dbReference type="ChEBI" id="CHEBI:57822"/>
        <dbReference type="ChEBI" id="CHEBI:61386"/>
        <dbReference type="ChEBI" id="CHEBI:83905"/>
        <dbReference type="ChEBI" id="CHEBI:456216"/>
        <dbReference type="EC" id="6.3.2.10"/>
    </reaction>
</comment>
<keyword evidence="8 10" id="KW-0131">Cell cycle</keyword>
<dbReference type="Gene3D" id="3.40.1390.10">
    <property type="entry name" value="MurE/MurF, N-terminal domain"/>
    <property type="match status" value="1"/>
</dbReference>
<dbReference type="InterPro" id="IPR036565">
    <property type="entry name" value="Mur-like_cat_sf"/>
</dbReference>
<evidence type="ECO:0000256" key="11">
    <source>
        <dbReference type="RuleBase" id="RU004136"/>
    </source>
</evidence>
<evidence type="ECO:0000256" key="7">
    <source>
        <dbReference type="ARBA" id="ARBA00022984"/>
    </source>
</evidence>
<keyword evidence="4 10" id="KW-0547">Nucleotide-binding</keyword>
<sequence length="471" mass="49204">MGDPVHPMPLSTIAEVVGGRLSDTPDPAARVVAPAVFDSREAKPGSLFIALAGKTGDGHDYAKQAATRGAVAALTTRPVGVPAIVVDDVLAAFGRLGRHLVHSALTDTRVVAITGSAGKTSTKDFIAQLLPAAGPTVATPQSFNNEIGLPLTITLADPSTRFLVLEMGARKIGHIRDLTEIAPPRISVVTNVGTAHVGEFGGQDNIARAKGEIVEALPTGGLAVLNADDPRVRAMAHRTAARVVTYGLDESADIRATDITLNDQGQPAYTLHTPEGTAPVQLQFVGRPQIYNSLAASAVGREAGLPPAQIADLLSAATTQSRWRMETHTRADGVTIVNDAYNANPDSMRSSLDALAAMARGHDQQAIAVLGRMNELGPDTRAAHEDIGRHAARLNLHQLITVGGDEAGWIQQAARDAGATALHLPDQDAALQLLRSTLRSGDVVLVKASRGVQMQQLAEALLQPDPEPAGA</sequence>
<keyword evidence="7 10" id="KW-0573">Peptidoglycan synthesis</keyword>
<evidence type="ECO:0000256" key="5">
    <source>
        <dbReference type="ARBA" id="ARBA00022840"/>
    </source>
</evidence>
<dbReference type="Pfam" id="PF01225">
    <property type="entry name" value="Mur_ligase"/>
    <property type="match status" value="1"/>
</dbReference>
<keyword evidence="2 10" id="KW-0436">Ligase</keyword>
<keyword evidence="5 10" id="KW-0067">ATP-binding</keyword>
<comment type="pathway">
    <text evidence="10 11">Cell wall biogenesis; peptidoglycan biosynthesis.</text>
</comment>
<gene>
    <name evidence="10 15" type="primary">murF</name>
    <name evidence="15" type="ORF">GCM10010365_26290</name>
</gene>
<evidence type="ECO:0000313" key="16">
    <source>
        <dbReference type="Proteomes" id="UP000622166"/>
    </source>
</evidence>
<dbReference type="InterPro" id="IPR013221">
    <property type="entry name" value="Mur_ligase_cen"/>
</dbReference>
<dbReference type="GO" id="GO:0071555">
    <property type="term" value="P:cell wall organization"/>
    <property type="evidence" value="ECO:0007669"/>
    <property type="project" value="UniProtKB-KW"/>
</dbReference>
<dbReference type="Gene3D" id="3.90.190.20">
    <property type="entry name" value="Mur ligase, C-terminal domain"/>
    <property type="match status" value="1"/>
</dbReference>
<keyword evidence="9 10" id="KW-0961">Cell wall biogenesis/degradation</keyword>
<feature type="domain" description="Mur ligase N-terminal catalytic" evidence="12">
    <location>
        <begin position="38"/>
        <end position="80"/>
    </location>
</feature>
<accession>A0A918PH51</accession>
<dbReference type="InterPro" id="IPR036615">
    <property type="entry name" value="Mur_ligase_C_dom_sf"/>
</dbReference>